<dbReference type="Pfam" id="PF01902">
    <property type="entry name" value="Diphthami_syn_2"/>
    <property type="match status" value="1"/>
</dbReference>
<dbReference type="Gene3D" id="3.40.50.620">
    <property type="entry name" value="HUPs"/>
    <property type="match status" value="1"/>
</dbReference>
<dbReference type="InterPro" id="IPR014729">
    <property type="entry name" value="Rossmann-like_a/b/a_fold"/>
</dbReference>
<name>A0ABW4ZQ76_9SPHI</name>
<dbReference type="Gene3D" id="3.90.1490.10">
    <property type="entry name" value="putative n-type atp pyrophosphatase, domain 2"/>
    <property type="match status" value="1"/>
</dbReference>
<dbReference type="PIRSF" id="PIRSF039123">
    <property type="entry name" value="Diphthamide_synthase"/>
    <property type="match status" value="1"/>
</dbReference>
<dbReference type="Proteomes" id="UP001597387">
    <property type="component" value="Unassembled WGS sequence"/>
</dbReference>
<keyword evidence="3" id="KW-1185">Reference proteome</keyword>
<sequence length="235" mass="26958">MKKAIFCWSGGKDSSLCLYEVLKENVYDVRYLLTTVNENFKRISMHGVREELVRRQAESLGIELKIVYVREGNNAEYERNMEALLREMKKEGIDHVIFGDIFLEDLRQYRENNLAKINMKAVFPLWKKDTSVLIEKFITLGFKTITCCVNDLYLGEEMVGKTVDKSFIDSLPANVDPCGENGEFHTFCFDGPIFSKPVGFLKAENVYKPLEVKSDKVCSSLEGTKGFWFCELVPA</sequence>
<feature type="domain" description="Diphthamide synthase" evidence="1">
    <location>
        <begin position="3"/>
        <end position="204"/>
    </location>
</feature>
<evidence type="ECO:0000313" key="2">
    <source>
        <dbReference type="EMBL" id="MFD2164265.1"/>
    </source>
</evidence>
<dbReference type="EC" id="6.3.1.14" evidence="2"/>
<dbReference type="EMBL" id="JBHUHZ010000003">
    <property type="protein sequence ID" value="MFD2164265.1"/>
    <property type="molecule type" value="Genomic_DNA"/>
</dbReference>
<dbReference type="InterPro" id="IPR030662">
    <property type="entry name" value="DPH6/MJ0570"/>
</dbReference>
<dbReference type="NCBIfam" id="TIGR00290">
    <property type="entry name" value="MJ0570_dom"/>
    <property type="match status" value="1"/>
</dbReference>
<proteinExistence type="predicted"/>
<evidence type="ECO:0000313" key="3">
    <source>
        <dbReference type="Proteomes" id="UP001597387"/>
    </source>
</evidence>
<organism evidence="2 3">
    <name type="scientific">Paradesertivirga mongoliensis</name>
    <dbReference type="NCBI Taxonomy" id="2100740"/>
    <lineage>
        <taxon>Bacteria</taxon>
        <taxon>Pseudomonadati</taxon>
        <taxon>Bacteroidota</taxon>
        <taxon>Sphingobacteriia</taxon>
        <taxon>Sphingobacteriales</taxon>
        <taxon>Sphingobacteriaceae</taxon>
        <taxon>Paradesertivirga</taxon>
    </lineage>
</organism>
<dbReference type="RefSeq" id="WP_255904240.1">
    <property type="nucleotide sequence ID" value="NZ_JAFMZO010000004.1"/>
</dbReference>
<evidence type="ECO:0000259" key="1">
    <source>
        <dbReference type="Pfam" id="PF01902"/>
    </source>
</evidence>
<comment type="caution">
    <text evidence="2">The sequence shown here is derived from an EMBL/GenBank/DDBJ whole genome shotgun (WGS) entry which is preliminary data.</text>
</comment>
<dbReference type="InterPro" id="IPR002761">
    <property type="entry name" value="Diphthami_syn_dom"/>
</dbReference>
<dbReference type="SUPFAM" id="SSF52402">
    <property type="entry name" value="Adenine nucleotide alpha hydrolases-like"/>
    <property type="match status" value="1"/>
</dbReference>
<gene>
    <name evidence="2" type="ORF">ACFSJU_17785</name>
</gene>
<reference evidence="3" key="1">
    <citation type="journal article" date="2019" name="Int. J. Syst. Evol. Microbiol.">
        <title>The Global Catalogue of Microorganisms (GCM) 10K type strain sequencing project: providing services to taxonomists for standard genome sequencing and annotation.</title>
        <authorList>
            <consortium name="The Broad Institute Genomics Platform"/>
            <consortium name="The Broad Institute Genome Sequencing Center for Infectious Disease"/>
            <person name="Wu L."/>
            <person name="Ma J."/>
        </authorList>
    </citation>
    <scope>NUCLEOTIDE SEQUENCE [LARGE SCALE GENOMIC DNA]</scope>
    <source>
        <strain evidence="3">KCTC 42217</strain>
    </source>
</reference>
<protein>
    <submittedName>
        <fullName evidence="2">Diphthine--ammonia ligase</fullName>
        <ecNumber evidence="2">6.3.1.14</ecNumber>
    </submittedName>
</protein>
<dbReference type="CDD" id="cd01994">
    <property type="entry name" value="AANH_PF0828-like"/>
    <property type="match status" value="1"/>
</dbReference>
<keyword evidence="2" id="KW-0436">Ligase</keyword>
<accession>A0ABW4ZQ76</accession>
<dbReference type="GO" id="GO:0017178">
    <property type="term" value="F:diphthine-ammonia ligase activity"/>
    <property type="evidence" value="ECO:0007669"/>
    <property type="project" value="UniProtKB-EC"/>
</dbReference>